<protein>
    <recommendedName>
        <fullName evidence="4">FHA domain-containing protein</fullName>
    </recommendedName>
</protein>
<accession>A0ABT8HKW7</accession>
<keyword evidence="3" id="KW-1185">Reference proteome</keyword>
<dbReference type="Proteomes" id="UP001172687">
    <property type="component" value="Unassembled WGS sequence"/>
</dbReference>
<dbReference type="EMBL" id="JAUHTC010000091">
    <property type="protein sequence ID" value="MDN4521403.1"/>
    <property type="molecule type" value="Genomic_DNA"/>
</dbReference>
<dbReference type="RefSeq" id="WP_301161798.1">
    <property type="nucleotide sequence ID" value="NZ_JAUHTC010000091.1"/>
</dbReference>
<feature type="region of interest" description="Disordered" evidence="1">
    <location>
        <begin position="49"/>
        <end position="76"/>
    </location>
</feature>
<organism evidence="2 3">
    <name type="scientific">Mycolicibacterium austroafricanum</name>
    <name type="common">Mycobacterium austroafricanum</name>
    <dbReference type="NCBI Taxonomy" id="39687"/>
    <lineage>
        <taxon>Bacteria</taxon>
        <taxon>Bacillati</taxon>
        <taxon>Actinomycetota</taxon>
        <taxon>Actinomycetes</taxon>
        <taxon>Mycobacteriales</taxon>
        <taxon>Mycobacteriaceae</taxon>
        <taxon>Mycolicibacterium</taxon>
    </lineage>
</organism>
<reference evidence="2" key="1">
    <citation type="submission" date="2023-07" db="EMBL/GenBank/DDBJ databases">
        <title>Degradation of tert-butanol by M. austroafricanum TBA100.</title>
        <authorList>
            <person name="Helbich S."/>
            <person name="Vainshtein Y."/>
        </authorList>
    </citation>
    <scope>NUCLEOTIDE SEQUENCE</scope>
    <source>
        <strain evidence="2">TBA100</strain>
    </source>
</reference>
<gene>
    <name evidence="2" type="ORF">QYF68_26795</name>
</gene>
<name>A0ABT8HKW7_MYCAO</name>
<evidence type="ECO:0008006" key="4">
    <source>
        <dbReference type="Google" id="ProtNLM"/>
    </source>
</evidence>
<comment type="caution">
    <text evidence="2">The sequence shown here is derived from an EMBL/GenBank/DDBJ whole genome shotgun (WGS) entry which is preliminary data.</text>
</comment>
<evidence type="ECO:0000313" key="3">
    <source>
        <dbReference type="Proteomes" id="UP001172687"/>
    </source>
</evidence>
<evidence type="ECO:0000313" key="2">
    <source>
        <dbReference type="EMBL" id="MDN4521403.1"/>
    </source>
</evidence>
<evidence type="ECO:0000256" key="1">
    <source>
        <dbReference type="SAM" id="MobiDB-lite"/>
    </source>
</evidence>
<proteinExistence type="predicted"/>
<sequence>MTTAAIALPTLLFALVWLGARLGRRAALVNQQINADVAALRAIPSTSPAPAQAASHAEVGSPSSVTTTGAELGGDQ</sequence>